<evidence type="ECO:0000256" key="5">
    <source>
        <dbReference type="ARBA" id="ARBA00022857"/>
    </source>
</evidence>
<reference evidence="8 9" key="1">
    <citation type="journal article" date="2016" name="PLoS Pathog.">
        <title>Biosynthesis of antibiotic leucinostatins in bio-control fungus Purpureocillium lilacinum and their inhibition on phytophthora revealed by genome mining.</title>
        <authorList>
            <person name="Wang G."/>
            <person name="Liu Z."/>
            <person name="Lin R."/>
            <person name="Li E."/>
            <person name="Mao Z."/>
            <person name="Ling J."/>
            <person name="Yang Y."/>
            <person name="Yin W.B."/>
            <person name="Xie B."/>
        </authorList>
    </citation>
    <scope>NUCLEOTIDE SEQUENCE [LARGE SCALE GENOMIC DNA]</scope>
    <source>
        <strain evidence="8">170</strain>
    </source>
</reference>
<dbReference type="PANTHER" id="PTHR43098:SF3">
    <property type="entry name" value="L-ORNITHINE N(5)-MONOOXYGENASE-RELATED"/>
    <property type="match status" value="1"/>
</dbReference>
<dbReference type="InterPro" id="IPR050775">
    <property type="entry name" value="FAD-binding_Monooxygenases"/>
</dbReference>
<proteinExistence type="inferred from homology"/>
<dbReference type="Proteomes" id="UP000078397">
    <property type="component" value="Unassembled WGS sequence"/>
</dbReference>
<dbReference type="Gene3D" id="3.50.50.60">
    <property type="entry name" value="FAD/NAD(P)-binding domain"/>
    <property type="match status" value="2"/>
</dbReference>
<keyword evidence="7" id="KW-0503">Monooxygenase</keyword>
<dbReference type="KEGG" id="pchm:VFPPC_06464"/>
<keyword evidence="5" id="KW-0521">NADP</keyword>
<dbReference type="EMBL" id="LSBJ02000005">
    <property type="protein sequence ID" value="OAQ65348.1"/>
    <property type="molecule type" value="Genomic_DNA"/>
</dbReference>
<evidence type="ECO:0000256" key="2">
    <source>
        <dbReference type="ARBA" id="ARBA00010139"/>
    </source>
</evidence>
<evidence type="ECO:0000256" key="4">
    <source>
        <dbReference type="ARBA" id="ARBA00022827"/>
    </source>
</evidence>
<evidence type="ECO:0000256" key="6">
    <source>
        <dbReference type="ARBA" id="ARBA00023002"/>
    </source>
</evidence>
<dbReference type="PANTHER" id="PTHR43098">
    <property type="entry name" value="L-ORNITHINE N(5)-MONOOXYGENASE-RELATED"/>
    <property type="match status" value="1"/>
</dbReference>
<evidence type="ECO:0000256" key="7">
    <source>
        <dbReference type="ARBA" id="ARBA00023033"/>
    </source>
</evidence>
<keyword evidence="6" id="KW-0560">Oxidoreductase</keyword>
<keyword evidence="3" id="KW-0285">Flavoprotein</keyword>
<comment type="cofactor">
    <cofactor evidence="1">
        <name>FAD</name>
        <dbReference type="ChEBI" id="CHEBI:57692"/>
    </cofactor>
</comment>
<dbReference type="GeneID" id="28849488"/>
<sequence length="513" mass="58111">MADINVDVVIIGAGFAGCLSLHHMRRRRFSAKIIEAGSDFGGVWYWNRYPGAQVDSEMPNYQFSSPEIFNDFSFHEFYPDATALRNYFGHVDKRWDLRKDAIFNQRVTEARYDGEDKKWKITTEKGLAASSRFIIFAVVWPEDVNFTGKKTGIIGQGASGTQIFEHLACRGHDVTVFLRTPPIAFPMRNRAITGEENKEAKKTYESHFSRSKYGEVGFPFLPYAKPLSSESADQNRAHMEKLWEHGGLMNVTGNYIDILVDKTANETFYNFWSEKVRARMTDEAKKETLAPPKPVQPLGTKRSTIENKYYELMDGENVTLVNLQKTPIKEFASNGIVTSSSGTDGDETLHHLDVVVVATGYDSVTGSLYDINIVDKQGKTLQEKWKDGIRTYFGMMVPDMPNAFILYGPQAPTSLANGPTFLEMEVEWIDKLLDKMEGDHITSIEPTKDEAEAWNQKLQSRFTLLPHSKAPSWWVGANTPGKRREPLVWFGGTKAWSVECTEALSDWSHFITD</sequence>
<comment type="similarity">
    <text evidence="2">Belongs to the FAD-binding monooxygenase family.</text>
</comment>
<gene>
    <name evidence="8" type="ORF">VFPPC_06464</name>
</gene>
<evidence type="ECO:0000313" key="8">
    <source>
        <dbReference type="EMBL" id="OAQ65348.1"/>
    </source>
</evidence>
<dbReference type="InterPro" id="IPR036188">
    <property type="entry name" value="FAD/NAD-bd_sf"/>
</dbReference>
<dbReference type="RefSeq" id="XP_018142662.1">
    <property type="nucleotide sequence ID" value="XM_018285494.1"/>
</dbReference>
<dbReference type="Pfam" id="PF13450">
    <property type="entry name" value="NAD_binding_8"/>
    <property type="match status" value="1"/>
</dbReference>
<comment type="caution">
    <text evidence="8">The sequence shown here is derived from an EMBL/GenBank/DDBJ whole genome shotgun (WGS) entry which is preliminary data.</text>
</comment>
<organism evidence="8 9">
    <name type="scientific">Pochonia chlamydosporia 170</name>
    <dbReference type="NCBI Taxonomy" id="1380566"/>
    <lineage>
        <taxon>Eukaryota</taxon>
        <taxon>Fungi</taxon>
        <taxon>Dikarya</taxon>
        <taxon>Ascomycota</taxon>
        <taxon>Pezizomycotina</taxon>
        <taxon>Sordariomycetes</taxon>
        <taxon>Hypocreomycetidae</taxon>
        <taxon>Hypocreales</taxon>
        <taxon>Clavicipitaceae</taxon>
        <taxon>Pochonia</taxon>
    </lineage>
</organism>
<dbReference type="GO" id="GO:0004497">
    <property type="term" value="F:monooxygenase activity"/>
    <property type="evidence" value="ECO:0007669"/>
    <property type="project" value="UniProtKB-KW"/>
</dbReference>
<dbReference type="SUPFAM" id="SSF51905">
    <property type="entry name" value="FAD/NAD(P)-binding domain"/>
    <property type="match status" value="1"/>
</dbReference>
<evidence type="ECO:0000313" key="9">
    <source>
        <dbReference type="Proteomes" id="UP000078397"/>
    </source>
</evidence>
<keyword evidence="9" id="KW-1185">Reference proteome</keyword>
<name>A0A179FJ70_METCM</name>
<dbReference type="AlphaFoldDB" id="A0A179FJ70"/>
<dbReference type="OrthoDB" id="66881at2759"/>
<evidence type="ECO:0000256" key="3">
    <source>
        <dbReference type="ARBA" id="ARBA00022630"/>
    </source>
</evidence>
<evidence type="ECO:0000256" key="1">
    <source>
        <dbReference type="ARBA" id="ARBA00001974"/>
    </source>
</evidence>
<accession>A0A179FJ70</accession>
<keyword evidence="4" id="KW-0274">FAD</keyword>
<protein>
    <submittedName>
        <fullName evidence="8">FAD dependent oxidoreductase</fullName>
    </submittedName>
</protein>